<dbReference type="InterPro" id="IPR001173">
    <property type="entry name" value="Glyco_trans_2-like"/>
</dbReference>
<keyword evidence="2" id="KW-0328">Glycosyltransferase</keyword>
<dbReference type="SUPFAM" id="SSF53448">
    <property type="entry name" value="Nucleotide-diphospho-sugar transferases"/>
    <property type="match status" value="1"/>
</dbReference>
<keyword evidence="4" id="KW-1133">Transmembrane helix</keyword>
<keyword evidence="4" id="KW-0472">Membrane</keyword>
<dbReference type="RefSeq" id="WP_076502212.1">
    <property type="nucleotide sequence ID" value="NZ_FTOP01000012.1"/>
</dbReference>
<protein>
    <submittedName>
        <fullName evidence="6">Glycosyltransferase, catalytic subunit of cellulose synthase and poly-beta-1,6-N-acetylglucosamine synthase</fullName>
    </submittedName>
</protein>
<evidence type="ECO:0000256" key="1">
    <source>
        <dbReference type="ARBA" id="ARBA00006739"/>
    </source>
</evidence>
<evidence type="ECO:0000256" key="3">
    <source>
        <dbReference type="ARBA" id="ARBA00022679"/>
    </source>
</evidence>
<dbReference type="AlphaFoldDB" id="A0A1N7NWX5"/>
<proteinExistence type="inferred from homology"/>
<dbReference type="OrthoDB" id="9805625at2"/>
<keyword evidence="4" id="KW-0812">Transmembrane</keyword>
<accession>A0A1N7NWX5</accession>
<dbReference type="Gene3D" id="3.90.550.10">
    <property type="entry name" value="Spore Coat Polysaccharide Biosynthesis Protein SpsA, Chain A"/>
    <property type="match status" value="1"/>
</dbReference>
<evidence type="ECO:0000256" key="2">
    <source>
        <dbReference type="ARBA" id="ARBA00022676"/>
    </source>
</evidence>
<sequence>MIILALFVGIVYAITLLLLASKWSSEQDMSGTISNIHSVSLLVPFRNEVNNLPEIFHSIEQLDMDHMQVVWINDHSEDESLEMLVALIGKQSSSFDHLVLTSSGIGKKAALETGVQRATGEIILTTDADCVLPRYWVKEMIYGFQNTGTQLVAGPVLTKSGNSFFHKFQQIDWASILLVSNFSIKMKQPLMCSGANLAYRKSAFIAVEGYAGNRAVASGDDEFLLKKITSKYGASAVVYQNSPNCLVMTNAHKDWASLFDQRVRWASKWKAHNRLHALFSFMPALLQLFWLGSFTLTFIDFTCGLIALGILWTMKLMAEWIALGKVLKSLKYEVPMQALLRTSMIHPFYVIFTVVKVFGGNYHWKGRG</sequence>
<dbReference type="STRING" id="529505.SAMN05421761_11253"/>
<dbReference type="GO" id="GO:0016757">
    <property type="term" value="F:glycosyltransferase activity"/>
    <property type="evidence" value="ECO:0007669"/>
    <property type="project" value="UniProtKB-KW"/>
</dbReference>
<reference evidence="7" key="1">
    <citation type="submission" date="2017-01" db="EMBL/GenBank/DDBJ databases">
        <authorList>
            <person name="Varghese N."/>
            <person name="Submissions S."/>
        </authorList>
    </citation>
    <scope>NUCLEOTIDE SEQUENCE [LARGE SCALE GENOMIC DNA]</scope>
    <source>
        <strain evidence="7">DSM 46698</strain>
    </source>
</reference>
<organism evidence="6 7">
    <name type="scientific">Belliella pelovolcani</name>
    <dbReference type="NCBI Taxonomy" id="529505"/>
    <lineage>
        <taxon>Bacteria</taxon>
        <taxon>Pseudomonadati</taxon>
        <taxon>Bacteroidota</taxon>
        <taxon>Cytophagia</taxon>
        <taxon>Cytophagales</taxon>
        <taxon>Cyclobacteriaceae</taxon>
        <taxon>Belliella</taxon>
    </lineage>
</organism>
<dbReference type="InterPro" id="IPR029044">
    <property type="entry name" value="Nucleotide-diphossugar_trans"/>
</dbReference>
<feature type="transmembrane region" description="Helical" evidence="4">
    <location>
        <begin position="288"/>
        <end position="317"/>
    </location>
</feature>
<feature type="domain" description="Glycosyltransferase 2-like" evidence="5">
    <location>
        <begin position="40"/>
        <end position="204"/>
    </location>
</feature>
<dbReference type="Proteomes" id="UP000186026">
    <property type="component" value="Unassembled WGS sequence"/>
</dbReference>
<gene>
    <name evidence="6" type="ORF">SAMN05421761_11253</name>
</gene>
<keyword evidence="7" id="KW-1185">Reference proteome</keyword>
<evidence type="ECO:0000313" key="6">
    <source>
        <dbReference type="EMBL" id="SIT02885.1"/>
    </source>
</evidence>
<evidence type="ECO:0000259" key="5">
    <source>
        <dbReference type="Pfam" id="PF00535"/>
    </source>
</evidence>
<dbReference type="PANTHER" id="PTHR43630:SF1">
    <property type="entry name" value="POLY-BETA-1,6-N-ACETYL-D-GLUCOSAMINE SYNTHASE"/>
    <property type="match status" value="1"/>
</dbReference>
<comment type="similarity">
    <text evidence="1">Belongs to the glycosyltransferase 2 family.</text>
</comment>
<keyword evidence="3 6" id="KW-0808">Transferase</keyword>
<dbReference type="Pfam" id="PF00535">
    <property type="entry name" value="Glycos_transf_2"/>
    <property type="match status" value="1"/>
</dbReference>
<dbReference type="PANTHER" id="PTHR43630">
    <property type="entry name" value="POLY-BETA-1,6-N-ACETYL-D-GLUCOSAMINE SYNTHASE"/>
    <property type="match status" value="1"/>
</dbReference>
<dbReference type="EMBL" id="FTOP01000012">
    <property type="protein sequence ID" value="SIT02885.1"/>
    <property type="molecule type" value="Genomic_DNA"/>
</dbReference>
<name>A0A1N7NWX5_9BACT</name>
<evidence type="ECO:0000313" key="7">
    <source>
        <dbReference type="Proteomes" id="UP000186026"/>
    </source>
</evidence>
<evidence type="ECO:0000256" key="4">
    <source>
        <dbReference type="SAM" id="Phobius"/>
    </source>
</evidence>